<keyword evidence="9" id="KW-0966">Cell projection</keyword>
<feature type="compositionally biased region" description="Low complexity" evidence="12">
    <location>
        <begin position="622"/>
        <end position="631"/>
    </location>
</feature>
<feature type="region of interest" description="Disordered" evidence="12">
    <location>
        <begin position="388"/>
        <end position="419"/>
    </location>
</feature>
<protein>
    <recommendedName>
        <fullName evidence="11">Protein FAM161A</fullName>
    </recommendedName>
</protein>
<accession>A0A7L3J1X5</accession>
<evidence type="ECO:0000256" key="8">
    <source>
        <dbReference type="ARBA" id="ARBA00023212"/>
    </source>
</evidence>
<dbReference type="InterPro" id="IPR019579">
    <property type="entry name" value="FAM161A/B"/>
</dbReference>
<dbReference type="InterPro" id="IPR051655">
    <property type="entry name" value="FAM161"/>
</dbReference>
<feature type="region of interest" description="Disordered" evidence="12">
    <location>
        <begin position="520"/>
        <end position="670"/>
    </location>
</feature>
<feature type="non-terminal residue" evidence="13">
    <location>
        <position position="1"/>
    </location>
</feature>
<evidence type="ECO:0000256" key="10">
    <source>
        <dbReference type="ARBA" id="ARBA00037165"/>
    </source>
</evidence>
<organism evidence="13 14">
    <name type="scientific">Thalassarche chlororhynchos</name>
    <name type="common">Atlantic yellow-nosed albatross</name>
    <name type="synonym">Diomedea chlororhynchos</name>
    <dbReference type="NCBI Taxonomy" id="54017"/>
    <lineage>
        <taxon>Eukaryota</taxon>
        <taxon>Metazoa</taxon>
        <taxon>Chordata</taxon>
        <taxon>Craniata</taxon>
        <taxon>Vertebrata</taxon>
        <taxon>Euteleostomi</taxon>
        <taxon>Archelosauria</taxon>
        <taxon>Archosauria</taxon>
        <taxon>Dinosauria</taxon>
        <taxon>Saurischia</taxon>
        <taxon>Theropoda</taxon>
        <taxon>Coelurosauria</taxon>
        <taxon>Aves</taxon>
        <taxon>Neognathae</taxon>
        <taxon>Neoaves</taxon>
        <taxon>Aequornithes</taxon>
        <taxon>Procellariiformes</taxon>
        <taxon>Diomedeidae</taxon>
        <taxon>Thalassarche</taxon>
    </lineage>
</organism>
<keyword evidence="7" id="KW-0969">Cilium</keyword>
<evidence type="ECO:0000256" key="3">
    <source>
        <dbReference type="ARBA" id="ARBA00006663"/>
    </source>
</evidence>
<feature type="compositionally biased region" description="Acidic residues" evidence="12">
    <location>
        <begin position="594"/>
        <end position="604"/>
    </location>
</feature>
<evidence type="ECO:0000256" key="9">
    <source>
        <dbReference type="ARBA" id="ARBA00023273"/>
    </source>
</evidence>
<dbReference type="GO" id="GO:0036064">
    <property type="term" value="C:ciliary basal body"/>
    <property type="evidence" value="ECO:0007669"/>
    <property type="project" value="TreeGrafter"/>
</dbReference>
<evidence type="ECO:0000256" key="12">
    <source>
        <dbReference type="SAM" id="MobiDB-lite"/>
    </source>
</evidence>
<dbReference type="AlphaFoldDB" id="A0A7L3J1X5"/>
<name>A0A7L3J1X5_THACH</name>
<feature type="compositionally biased region" description="Acidic residues" evidence="12">
    <location>
        <begin position="632"/>
        <end position="644"/>
    </location>
</feature>
<proteinExistence type="inferred from homology"/>
<comment type="subcellular location">
    <subcellularLocation>
        <location evidence="2">Cytoplasm</location>
        <location evidence="2">Cytoskeleton</location>
        <location evidence="2">Cilium basal body</location>
    </subcellularLocation>
    <subcellularLocation>
        <location evidence="1">Cytoplasm</location>
        <location evidence="1">Cytoskeleton</location>
        <location evidence="1">Microtubule organizing center</location>
        <location evidence="1">Centrosome</location>
        <location evidence="1">Centriole</location>
    </subcellularLocation>
</comment>
<dbReference type="GO" id="GO:0005814">
    <property type="term" value="C:centriole"/>
    <property type="evidence" value="ECO:0007669"/>
    <property type="project" value="UniProtKB-SubCell"/>
</dbReference>
<feature type="compositionally biased region" description="Polar residues" evidence="12">
    <location>
        <begin position="552"/>
        <end position="561"/>
    </location>
</feature>
<evidence type="ECO:0000256" key="2">
    <source>
        <dbReference type="ARBA" id="ARBA00004120"/>
    </source>
</evidence>
<dbReference type="Proteomes" id="UP000556761">
    <property type="component" value="Unassembled WGS sequence"/>
</dbReference>
<evidence type="ECO:0000256" key="4">
    <source>
        <dbReference type="ARBA" id="ARBA00022490"/>
    </source>
</evidence>
<dbReference type="GO" id="GO:0044782">
    <property type="term" value="P:cilium organization"/>
    <property type="evidence" value="ECO:0007669"/>
    <property type="project" value="TreeGrafter"/>
</dbReference>
<evidence type="ECO:0000256" key="6">
    <source>
        <dbReference type="ARBA" id="ARBA00023054"/>
    </source>
</evidence>
<keyword evidence="4" id="KW-0963">Cytoplasm</keyword>
<evidence type="ECO:0000256" key="1">
    <source>
        <dbReference type="ARBA" id="ARBA00004114"/>
    </source>
</evidence>
<comment type="function">
    <text evidence="10">Involved in ciliogenesis.</text>
</comment>
<evidence type="ECO:0000313" key="14">
    <source>
        <dbReference type="Proteomes" id="UP000556761"/>
    </source>
</evidence>
<dbReference type="Pfam" id="PF10595">
    <property type="entry name" value="FAM161A_B"/>
    <property type="match status" value="1"/>
</dbReference>
<evidence type="ECO:0000256" key="5">
    <source>
        <dbReference type="ARBA" id="ARBA00022794"/>
    </source>
</evidence>
<gene>
    <name evidence="13" type="primary">Fam161a</name>
    <name evidence="13" type="ORF">THACHL_R12161</name>
</gene>
<evidence type="ECO:0000313" key="13">
    <source>
        <dbReference type="EMBL" id="NXU23324.1"/>
    </source>
</evidence>
<evidence type="ECO:0000256" key="11">
    <source>
        <dbReference type="ARBA" id="ARBA00039949"/>
    </source>
</evidence>
<dbReference type="OrthoDB" id="2150121at2759"/>
<dbReference type="EMBL" id="VZTW01009283">
    <property type="protein sequence ID" value="NXU23324.1"/>
    <property type="molecule type" value="Genomic_DNA"/>
</dbReference>
<dbReference type="PANTHER" id="PTHR21501:SF3">
    <property type="entry name" value="PROTEIN FAM161A"/>
    <property type="match status" value="1"/>
</dbReference>
<feature type="non-terminal residue" evidence="13">
    <location>
        <position position="670"/>
    </location>
</feature>
<dbReference type="PANTHER" id="PTHR21501">
    <property type="entry name" value="PROTEIN FAM-161"/>
    <property type="match status" value="1"/>
</dbReference>
<comment type="caution">
    <text evidence="13">The sequence shown here is derived from an EMBL/GenBank/DDBJ whole genome shotgun (WGS) entry which is preliminary data.</text>
</comment>
<keyword evidence="6" id="KW-0175">Coiled coil</keyword>
<keyword evidence="8" id="KW-0206">Cytoskeleton</keyword>
<keyword evidence="5" id="KW-0970">Cilium biogenesis/degradation</keyword>
<reference evidence="13 14" key="1">
    <citation type="submission" date="2019-09" db="EMBL/GenBank/DDBJ databases">
        <title>Bird 10,000 Genomes (B10K) Project - Family phase.</title>
        <authorList>
            <person name="Zhang G."/>
        </authorList>
    </citation>
    <scope>NUCLEOTIDE SEQUENCE [LARGE SCALE GENOMIC DNA]</scope>
    <source>
        <strain evidence="13">B10K-DU-029-24</strain>
        <tissue evidence="13">Muscle</tissue>
    </source>
</reference>
<dbReference type="GO" id="GO:0032391">
    <property type="term" value="C:photoreceptor connecting cilium"/>
    <property type="evidence" value="ECO:0007669"/>
    <property type="project" value="TreeGrafter"/>
</dbReference>
<comment type="similarity">
    <text evidence="3">Belongs to the FAM161 family.</text>
</comment>
<sequence>MAKLESMYRNKLYLNGVQPLDKKNAASDTCCRPTWEKSSYQPLNLHKSFSDSDLSDRLGSSISDGSDRELAFEENGSETGSSAFAKERIEKMWDGFSVEDYISRTKQTLPRSPAFRMTRKKQKAWSPKVTVPKPFQMTIREARKKEQNVKSKSQVEMENNLLKKQLEEEAECQKKFRANPVPAAIFLPLYHDIVQRNEERRRSVKERSKLKLLASQKPFKFIEREKQRSEIRKMQLRDLSTPGKKTKLFKAKPVPKCVYSPAVNDKLKEEELYREIRIRMRAEELLRNSSLPNSRLALKDTSKKKKHKCIEPKETEHKPKIKSNVPDFELLHQKLQKRLLQQKQVKHLTVCEPFNLRTPYIPSNKGKILKDIQEDEEKLKETRWPYASPRRKPQMRHASANSHLSGFGESKSPKITESTRRRLQAIRNYEKQRMQEYLQELQEMEERVNQRPLLFERVTQKNARIAAEKHYSSRLKALGICPEFVSKKGQTTKLLQCSSAEDFNNSTDARERVIKDKVKERQSFEEAANSSPRSEQSCEEEEEEGEKRRGVKTSTWDGQSSELEDEEEARASPYAHQPCHAEEAGSSTPSDQHCEEEEEEEEEEAKAGLSLGHSQEEDDNQSRPSSRSEQSCECEEEGQSDPEAEGAFRYEDEEYENDDSEEKPSDDEAD</sequence>
<feature type="compositionally biased region" description="Acidic residues" evidence="12">
    <location>
        <begin position="651"/>
        <end position="670"/>
    </location>
</feature>
<feature type="region of interest" description="Disordered" evidence="12">
    <location>
        <begin position="53"/>
        <end position="83"/>
    </location>
</feature>
<keyword evidence="14" id="KW-1185">Reference proteome</keyword>
<evidence type="ECO:0000256" key="7">
    <source>
        <dbReference type="ARBA" id="ARBA00023069"/>
    </source>
</evidence>